<sequence length="156" mass="16547">MAGVPIADGLFTWPSDEPRLIGGSCGRCGALSFPRRAGCPRCGASGPVEHLIGARGTLWTWTSQGFAPKEPFNGAIGEGGLGVPWYVGLVEIPGEIRVEALLTGVSEEDLRIGMPLRLVVVPWRTDDEGREVVTFAFAPDPDGQRSSETEEVGARA</sequence>
<dbReference type="RefSeq" id="WP_211435442.1">
    <property type="nucleotide sequence ID" value="NZ_FOEE01000001.1"/>
</dbReference>
<dbReference type="InterPro" id="IPR022002">
    <property type="entry name" value="ChsH2_Znr"/>
</dbReference>
<dbReference type="STRING" id="673521.SAMN05660991_00588"/>
<evidence type="ECO:0000313" key="3">
    <source>
        <dbReference type="EMBL" id="SEO49549.1"/>
    </source>
</evidence>
<evidence type="ECO:0000259" key="1">
    <source>
        <dbReference type="Pfam" id="PF01796"/>
    </source>
</evidence>
<dbReference type="EMBL" id="FOEE01000001">
    <property type="protein sequence ID" value="SEO49549.1"/>
    <property type="molecule type" value="Genomic_DNA"/>
</dbReference>
<protein>
    <submittedName>
        <fullName evidence="3">Uncharacterized OB-fold protein, contains Zn-ribbon domain</fullName>
    </submittedName>
</protein>
<reference evidence="4" key="1">
    <citation type="submission" date="2016-10" db="EMBL/GenBank/DDBJ databases">
        <authorList>
            <person name="Varghese N."/>
            <person name="Submissions S."/>
        </authorList>
    </citation>
    <scope>NUCLEOTIDE SEQUENCE [LARGE SCALE GENOMIC DNA]</scope>
    <source>
        <strain evidence="4">DSM 45413</strain>
    </source>
</reference>
<dbReference type="AlphaFoldDB" id="A0A1H8Q5Q0"/>
<dbReference type="InterPro" id="IPR012340">
    <property type="entry name" value="NA-bd_OB-fold"/>
</dbReference>
<keyword evidence="4" id="KW-1185">Reference proteome</keyword>
<dbReference type="PANTHER" id="PTHR34075">
    <property type="entry name" value="BLR3430 PROTEIN"/>
    <property type="match status" value="1"/>
</dbReference>
<organism evidence="3 4">
    <name type="scientific">Trujillonella endophytica</name>
    <dbReference type="NCBI Taxonomy" id="673521"/>
    <lineage>
        <taxon>Bacteria</taxon>
        <taxon>Bacillati</taxon>
        <taxon>Actinomycetota</taxon>
        <taxon>Actinomycetes</taxon>
        <taxon>Geodermatophilales</taxon>
        <taxon>Geodermatophilaceae</taxon>
        <taxon>Trujillonella</taxon>
    </lineage>
</organism>
<name>A0A1H8Q5Q0_9ACTN</name>
<dbReference type="InterPro" id="IPR002878">
    <property type="entry name" value="ChsH2_C"/>
</dbReference>
<proteinExistence type="predicted"/>
<dbReference type="InterPro" id="IPR052513">
    <property type="entry name" value="Thioester_dehydratase-like"/>
</dbReference>
<dbReference type="Pfam" id="PF01796">
    <property type="entry name" value="OB_ChsH2_C"/>
    <property type="match status" value="1"/>
</dbReference>
<gene>
    <name evidence="3" type="ORF">SAMN05660991_00588</name>
</gene>
<feature type="domain" description="ChsH2 C-terminal OB-fold" evidence="1">
    <location>
        <begin position="52"/>
        <end position="120"/>
    </location>
</feature>
<dbReference type="SUPFAM" id="SSF50249">
    <property type="entry name" value="Nucleic acid-binding proteins"/>
    <property type="match status" value="1"/>
</dbReference>
<dbReference type="Proteomes" id="UP000198960">
    <property type="component" value="Unassembled WGS sequence"/>
</dbReference>
<feature type="domain" description="ChsH2 rubredoxin-like zinc ribbon" evidence="2">
    <location>
        <begin position="16"/>
        <end position="45"/>
    </location>
</feature>
<dbReference type="Pfam" id="PF12172">
    <property type="entry name" value="zf-ChsH2"/>
    <property type="match status" value="1"/>
</dbReference>
<dbReference type="PANTHER" id="PTHR34075:SF5">
    <property type="entry name" value="BLR3430 PROTEIN"/>
    <property type="match status" value="1"/>
</dbReference>
<evidence type="ECO:0000313" key="4">
    <source>
        <dbReference type="Proteomes" id="UP000198960"/>
    </source>
</evidence>
<evidence type="ECO:0000259" key="2">
    <source>
        <dbReference type="Pfam" id="PF12172"/>
    </source>
</evidence>
<accession>A0A1H8Q5Q0</accession>